<dbReference type="Proteomes" id="UP000001292">
    <property type="component" value="Unassembled WGS sequence"/>
</dbReference>
<dbReference type="AlphaFoldDB" id="B4I0A6"/>
<proteinExistence type="predicted"/>
<gene>
    <name evidence="2" type="primary">Dsec\GM12573</name>
    <name evidence="2" type="ORF">Dsec_GM12573</name>
</gene>
<feature type="region of interest" description="Disordered" evidence="1">
    <location>
        <begin position="1"/>
        <end position="92"/>
    </location>
</feature>
<evidence type="ECO:0000313" key="3">
    <source>
        <dbReference type="Proteomes" id="UP000001292"/>
    </source>
</evidence>
<sequence length="144" mass="14729">RVKGGPGVGPGGGASGGVGSGPGGSGGGRKTDKNKGQGHYGHQKLHQYGLPPSVYQQQQAQQAQQAQQQQAQQAQQAQATAGAAGQGNPRAIAVGSPQCSHIHLRVCAALLCEQWCDSVSQTAELECPGVALLLLHLAGNHWIR</sequence>
<keyword evidence="3" id="KW-1185">Reference proteome</keyword>
<feature type="compositionally biased region" description="Gly residues" evidence="1">
    <location>
        <begin position="1"/>
        <end position="28"/>
    </location>
</feature>
<name>B4I0A6_DROSE</name>
<feature type="non-terminal residue" evidence="2">
    <location>
        <position position="1"/>
    </location>
</feature>
<dbReference type="HOGENOM" id="CLU_1801269_0_0_1"/>
<accession>B4I0A6</accession>
<evidence type="ECO:0000313" key="2">
    <source>
        <dbReference type="EMBL" id="EDW52937.1"/>
    </source>
</evidence>
<evidence type="ECO:0000256" key="1">
    <source>
        <dbReference type="SAM" id="MobiDB-lite"/>
    </source>
</evidence>
<dbReference type="EMBL" id="CH480819">
    <property type="protein sequence ID" value="EDW52937.1"/>
    <property type="molecule type" value="Genomic_DNA"/>
</dbReference>
<dbReference type="STRING" id="7238.B4I0A6"/>
<organism evidence="3">
    <name type="scientific">Drosophila sechellia</name>
    <name type="common">Fruit fly</name>
    <dbReference type="NCBI Taxonomy" id="7238"/>
    <lineage>
        <taxon>Eukaryota</taxon>
        <taxon>Metazoa</taxon>
        <taxon>Ecdysozoa</taxon>
        <taxon>Arthropoda</taxon>
        <taxon>Hexapoda</taxon>
        <taxon>Insecta</taxon>
        <taxon>Pterygota</taxon>
        <taxon>Neoptera</taxon>
        <taxon>Endopterygota</taxon>
        <taxon>Diptera</taxon>
        <taxon>Brachycera</taxon>
        <taxon>Muscomorpha</taxon>
        <taxon>Ephydroidea</taxon>
        <taxon>Drosophilidae</taxon>
        <taxon>Drosophila</taxon>
        <taxon>Sophophora</taxon>
    </lineage>
</organism>
<protein>
    <submittedName>
        <fullName evidence="2">GM12573</fullName>
    </submittedName>
</protein>
<feature type="compositionally biased region" description="Low complexity" evidence="1">
    <location>
        <begin position="56"/>
        <end position="87"/>
    </location>
</feature>
<reference evidence="2 3" key="1">
    <citation type="journal article" date="2007" name="Nature">
        <title>Evolution of genes and genomes on the Drosophila phylogeny.</title>
        <authorList>
            <consortium name="Drosophila 12 Genomes Consortium"/>
            <person name="Clark A.G."/>
            <person name="Eisen M.B."/>
            <person name="Smith D.R."/>
            <person name="Bergman C.M."/>
            <person name="Oliver B."/>
            <person name="Markow T.A."/>
            <person name="Kaufman T.C."/>
            <person name="Kellis M."/>
            <person name="Gelbart W."/>
            <person name="Iyer V.N."/>
            <person name="Pollard D.A."/>
            <person name="Sackton T.B."/>
            <person name="Larracuente A.M."/>
            <person name="Singh N.D."/>
            <person name="Abad J.P."/>
            <person name="Abt D.N."/>
            <person name="Adryan B."/>
            <person name="Aguade M."/>
            <person name="Akashi H."/>
            <person name="Anderson W.W."/>
            <person name="Aquadro C.F."/>
            <person name="Ardell D.H."/>
            <person name="Arguello R."/>
            <person name="Artieri C.G."/>
            <person name="Barbash D.A."/>
            <person name="Barker D."/>
            <person name="Barsanti P."/>
            <person name="Batterham P."/>
            <person name="Batzoglou S."/>
            <person name="Begun D."/>
            <person name="Bhutkar A."/>
            <person name="Blanco E."/>
            <person name="Bosak S.A."/>
            <person name="Bradley R.K."/>
            <person name="Brand A.D."/>
            <person name="Brent M.R."/>
            <person name="Brooks A.N."/>
            <person name="Brown R.H."/>
            <person name="Butlin R.K."/>
            <person name="Caggese C."/>
            <person name="Calvi B.R."/>
            <person name="Bernardo de Carvalho A."/>
            <person name="Caspi A."/>
            <person name="Castrezana S."/>
            <person name="Celniker S.E."/>
            <person name="Chang J.L."/>
            <person name="Chapple C."/>
            <person name="Chatterji S."/>
            <person name="Chinwalla A."/>
            <person name="Civetta A."/>
            <person name="Clifton S.W."/>
            <person name="Comeron J.M."/>
            <person name="Costello J.C."/>
            <person name="Coyne J.A."/>
            <person name="Daub J."/>
            <person name="David R.G."/>
            <person name="Delcher A.L."/>
            <person name="Delehaunty K."/>
            <person name="Do C.B."/>
            <person name="Ebling H."/>
            <person name="Edwards K."/>
            <person name="Eickbush T."/>
            <person name="Evans J.D."/>
            <person name="Filipski A."/>
            <person name="Findeiss S."/>
            <person name="Freyhult E."/>
            <person name="Fulton L."/>
            <person name="Fulton R."/>
            <person name="Garcia A.C."/>
            <person name="Gardiner A."/>
            <person name="Garfield D.A."/>
            <person name="Garvin B.E."/>
            <person name="Gibson G."/>
            <person name="Gilbert D."/>
            <person name="Gnerre S."/>
            <person name="Godfrey J."/>
            <person name="Good R."/>
            <person name="Gotea V."/>
            <person name="Gravely B."/>
            <person name="Greenberg A.J."/>
            <person name="Griffiths-Jones S."/>
            <person name="Gross S."/>
            <person name="Guigo R."/>
            <person name="Gustafson E.A."/>
            <person name="Haerty W."/>
            <person name="Hahn M.W."/>
            <person name="Halligan D.L."/>
            <person name="Halpern A.L."/>
            <person name="Halter G.M."/>
            <person name="Han M.V."/>
            <person name="Heger A."/>
            <person name="Hillier L."/>
            <person name="Hinrichs A.S."/>
            <person name="Holmes I."/>
            <person name="Hoskins R.A."/>
            <person name="Hubisz M.J."/>
            <person name="Hultmark D."/>
            <person name="Huntley M.A."/>
            <person name="Jaffe D.B."/>
            <person name="Jagadeeshan S."/>
            <person name="Jeck W.R."/>
            <person name="Johnson J."/>
            <person name="Jones C.D."/>
            <person name="Jordan W.C."/>
            <person name="Karpen G.H."/>
            <person name="Kataoka E."/>
            <person name="Keightley P.D."/>
            <person name="Kheradpour P."/>
            <person name="Kirkness E.F."/>
            <person name="Koerich L.B."/>
            <person name="Kristiansen K."/>
            <person name="Kudrna D."/>
            <person name="Kulathinal R.J."/>
            <person name="Kumar S."/>
            <person name="Kwok R."/>
            <person name="Lander E."/>
            <person name="Langley C.H."/>
            <person name="Lapoint R."/>
            <person name="Lazzaro B.P."/>
            <person name="Lee S.J."/>
            <person name="Levesque L."/>
            <person name="Li R."/>
            <person name="Lin C.F."/>
            <person name="Lin M.F."/>
            <person name="Lindblad-Toh K."/>
            <person name="Llopart A."/>
            <person name="Long M."/>
            <person name="Low L."/>
            <person name="Lozovsky E."/>
            <person name="Lu J."/>
            <person name="Luo M."/>
            <person name="Machado C.A."/>
            <person name="Makalowski W."/>
            <person name="Marzo M."/>
            <person name="Matsuda M."/>
            <person name="Matzkin L."/>
            <person name="McAllister B."/>
            <person name="McBride C.S."/>
            <person name="McKernan B."/>
            <person name="McKernan K."/>
            <person name="Mendez-Lago M."/>
            <person name="Minx P."/>
            <person name="Mollenhauer M.U."/>
            <person name="Montooth K."/>
            <person name="Mount S.M."/>
            <person name="Mu X."/>
            <person name="Myers E."/>
            <person name="Negre B."/>
            <person name="Newfeld S."/>
            <person name="Nielsen R."/>
            <person name="Noor M.A."/>
            <person name="O'Grady P."/>
            <person name="Pachter L."/>
            <person name="Papaceit M."/>
            <person name="Parisi M.J."/>
            <person name="Parisi M."/>
            <person name="Parts L."/>
            <person name="Pedersen J.S."/>
            <person name="Pesole G."/>
            <person name="Phillippy A.M."/>
            <person name="Ponting C.P."/>
            <person name="Pop M."/>
            <person name="Porcelli D."/>
            <person name="Powell J.R."/>
            <person name="Prohaska S."/>
            <person name="Pruitt K."/>
            <person name="Puig M."/>
            <person name="Quesneville H."/>
            <person name="Ram K.R."/>
            <person name="Rand D."/>
            <person name="Rasmussen M.D."/>
            <person name="Reed L.K."/>
            <person name="Reenan R."/>
            <person name="Reily A."/>
            <person name="Remington K.A."/>
            <person name="Rieger T.T."/>
            <person name="Ritchie M.G."/>
            <person name="Robin C."/>
            <person name="Rogers Y.H."/>
            <person name="Rohde C."/>
            <person name="Rozas J."/>
            <person name="Rubenfield M.J."/>
            <person name="Ruiz A."/>
            <person name="Russo S."/>
            <person name="Salzberg S.L."/>
            <person name="Sanchez-Gracia A."/>
            <person name="Saranga D.J."/>
            <person name="Sato H."/>
            <person name="Schaeffer S.W."/>
            <person name="Schatz M.C."/>
            <person name="Schlenke T."/>
            <person name="Schwartz R."/>
            <person name="Segarra C."/>
            <person name="Singh R.S."/>
            <person name="Sirot L."/>
            <person name="Sirota M."/>
            <person name="Sisneros N.B."/>
            <person name="Smith C.D."/>
            <person name="Smith T.F."/>
            <person name="Spieth J."/>
            <person name="Stage D.E."/>
            <person name="Stark A."/>
            <person name="Stephan W."/>
            <person name="Strausberg R.L."/>
            <person name="Strempel S."/>
            <person name="Sturgill D."/>
            <person name="Sutton G."/>
            <person name="Sutton G.G."/>
            <person name="Tao W."/>
            <person name="Teichmann S."/>
            <person name="Tobari Y.N."/>
            <person name="Tomimura Y."/>
            <person name="Tsolas J.M."/>
            <person name="Valente V.L."/>
            <person name="Venter E."/>
            <person name="Venter J.C."/>
            <person name="Vicario S."/>
            <person name="Vieira F.G."/>
            <person name="Vilella A.J."/>
            <person name="Villasante A."/>
            <person name="Walenz B."/>
            <person name="Wang J."/>
            <person name="Wasserman M."/>
            <person name="Watts T."/>
            <person name="Wilson D."/>
            <person name="Wilson R.K."/>
            <person name="Wing R.A."/>
            <person name="Wolfner M.F."/>
            <person name="Wong A."/>
            <person name="Wong G.K."/>
            <person name="Wu C.I."/>
            <person name="Wu G."/>
            <person name="Yamamoto D."/>
            <person name="Yang H.P."/>
            <person name="Yang S.P."/>
            <person name="Yorke J.A."/>
            <person name="Yoshida K."/>
            <person name="Zdobnov E."/>
            <person name="Zhang P."/>
            <person name="Zhang Y."/>
            <person name="Zimin A.V."/>
            <person name="Baldwin J."/>
            <person name="Abdouelleil A."/>
            <person name="Abdulkadir J."/>
            <person name="Abebe A."/>
            <person name="Abera B."/>
            <person name="Abreu J."/>
            <person name="Acer S.C."/>
            <person name="Aftuck L."/>
            <person name="Alexander A."/>
            <person name="An P."/>
            <person name="Anderson E."/>
            <person name="Anderson S."/>
            <person name="Arachi H."/>
            <person name="Azer M."/>
            <person name="Bachantsang P."/>
            <person name="Barry A."/>
            <person name="Bayul T."/>
            <person name="Berlin A."/>
            <person name="Bessette D."/>
            <person name="Bloom T."/>
            <person name="Blye J."/>
            <person name="Boguslavskiy L."/>
            <person name="Bonnet C."/>
            <person name="Boukhgalter B."/>
            <person name="Bourzgui I."/>
            <person name="Brown A."/>
            <person name="Cahill P."/>
            <person name="Channer S."/>
            <person name="Cheshatsang Y."/>
            <person name="Chuda L."/>
            <person name="Citroen M."/>
            <person name="Collymore A."/>
            <person name="Cooke P."/>
            <person name="Costello M."/>
            <person name="D'Aco K."/>
            <person name="Daza R."/>
            <person name="De Haan G."/>
            <person name="DeGray S."/>
            <person name="DeMaso C."/>
            <person name="Dhargay N."/>
            <person name="Dooley K."/>
            <person name="Dooley E."/>
            <person name="Doricent M."/>
            <person name="Dorje P."/>
            <person name="Dorjee K."/>
            <person name="Dupes A."/>
            <person name="Elong R."/>
            <person name="Falk J."/>
            <person name="Farina A."/>
            <person name="Faro S."/>
            <person name="Ferguson D."/>
            <person name="Fisher S."/>
            <person name="Foley C.D."/>
            <person name="Franke A."/>
            <person name="Friedrich D."/>
            <person name="Gadbois L."/>
            <person name="Gearin G."/>
            <person name="Gearin C.R."/>
            <person name="Giannoukos G."/>
            <person name="Goode T."/>
            <person name="Graham J."/>
            <person name="Grandbois E."/>
            <person name="Grewal S."/>
            <person name="Gyaltsen K."/>
            <person name="Hafez N."/>
            <person name="Hagos B."/>
            <person name="Hall J."/>
            <person name="Henson C."/>
            <person name="Hollinger A."/>
            <person name="Honan T."/>
            <person name="Huard M.D."/>
            <person name="Hughes L."/>
            <person name="Hurhula B."/>
            <person name="Husby M.E."/>
            <person name="Kamat A."/>
            <person name="Kanga B."/>
            <person name="Kashin S."/>
            <person name="Khazanovich D."/>
            <person name="Kisner P."/>
            <person name="Lance K."/>
            <person name="Lara M."/>
            <person name="Lee W."/>
            <person name="Lennon N."/>
            <person name="Letendre F."/>
            <person name="LeVine R."/>
            <person name="Lipovsky A."/>
            <person name="Liu X."/>
            <person name="Liu J."/>
            <person name="Liu S."/>
            <person name="Lokyitsang T."/>
            <person name="Lokyitsang Y."/>
            <person name="Lubonja R."/>
            <person name="Lui A."/>
            <person name="MacDonald P."/>
            <person name="Magnisalis V."/>
            <person name="Maru K."/>
            <person name="Matthews C."/>
            <person name="McCusker W."/>
            <person name="McDonough S."/>
            <person name="Mehta T."/>
            <person name="Meldrim J."/>
            <person name="Meneus L."/>
            <person name="Mihai O."/>
            <person name="Mihalev A."/>
            <person name="Mihova T."/>
            <person name="Mittelman R."/>
            <person name="Mlenga V."/>
            <person name="Montmayeur A."/>
            <person name="Mulrain L."/>
            <person name="Navidi A."/>
            <person name="Naylor J."/>
            <person name="Negash T."/>
            <person name="Nguyen T."/>
            <person name="Nguyen N."/>
            <person name="Nicol R."/>
            <person name="Norbu C."/>
            <person name="Norbu N."/>
            <person name="Novod N."/>
            <person name="O'Neill B."/>
            <person name="Osman S."/>
            <person name="Markiewicz E."/>
            <person name="Oyono O.L."/>
            <person name="Patti C."/>
            <person name="Phunkhang P."/>
            <person name="Pierre F."/>
            <person name="Priest M."/>
            <person name="Raghuraman S."/>
            <person name="Rege F."/>
            <person name="Reyes R."/>
            <person name="Rise C."/>
            <person name="Rogov P."/>
            <person name="Ross K."/>
            <person name="Ryan E."/>
            <person name="Settipalli S."/>
            <person name="Shea T."/>
            <person name="Sherpa N."/>
            <person name="Shi L."/>
            <person name="Shih D."/>
            <person name="Sparrow T."/>
            <person name="Spaulding J."/>
            <person name="Stalker J."/>
            <person name="Stange-Thomann N."/>
            <person name="Stavropoulos S."/>
            <person name="Stone C."/>
            <person name="Strader C."/>
            <person name="Tesfaye S."/>
            <person name="Thomson T."/>
            <person name="Thoulutsang Y."/>
            <person name="Thoulutsang D."/>
            <person name="Topham K."/>
            <person name="Topping I."/>
            <person name="Tsamla T."/>
            <person name="Vassiliev H."/>
            <person name="Vo A."/>
            <person name="Wangchuk T."/>
            <person name="Wangdi T."/>
            <person name="Weiand M."/>
            <person name="Wilkinson J."/>
            <person name="Wilson A."/>
            <person name="Yadav S."/>
            <person name="Young G."/>
            <person name="Yu Q."/>
            <person name="Zembek L."/>
            <person name="Zhong D."/>
            <person name="Zimmer A."/>
            <person name="Zwirko Z."/>
            <person name="Jaffe D.B."/>
            <person name="Alvarez P."/>
            <person name="Brockman W."/>
            <person name="Butler J."/>
            <person name="Chin C."/>
            <person name="Gnerre S."/>
            <person name="Grabherr M."/>
            <person name="Kleber M."/>
            <person name="Mauceli E."/>
            <person name="MacCallum I."/>
        </authorList>
    </citation>
    <scope>NUCLEOTIDE SEQUENCE [LARGE SCALE GENOMIC DNA]</scope>
    <source>
        <strain evidence="3">Rob3c / Tucson 14021-0248.25</strain>
    </source>
</reference>